<keyword evidence="1" id="KW-0418">Kinase</keyword>
<dbReference type="InterPro" id="IPR016477">
    <property type="entry name" value="Fructo-/Ketosamine-3-kinase"/>
</dbReference>
<accession>A0A1H8TVM8</accession>
<keyword evidence="1" id="KW-0808">Transferase</keyword>
<dbReference type="STRING" id="310780.SAMN05216267_105913"/>
<dbReference type="Gene3D" id="1.10.510.10">
    <property type="entry name" value="Transferase(Phosphotransferase) domain 1"/>
    <property type="match status" value="1"/>
</dbReference>
<proteinExistence type="predicted"/>
<dbReference type="EMBL" id="FODD01000059">
    <property type="protein sequence ID" value="SEO94644.1"/>
    <property type="molecule type" value="Genomic_DNA"/>
</dbReference>
<dbReference type="RefSeq" id="WP_069463951.1">
    <property type="nucleotide sequence ID" value="NZ_FODD01000059.1"/>
</dbReference>
<dbReference type="Proteomes" id="UP000181951">
    <property type="component" value="Unassembled WGS sequence"/>
</dbReference>
<keyword evidence="2" id="KW-1185">Reference proteome</keyword>
<protein>
    <submittedName>
        <fullName evidence="1">Streptomycin 6-kinase</fullName>
    </submittedName>
</protein>
<gene>
    <name evidence="1" type="ORF">SAMN05216267_105913</name>
</gene>
<dbReference type="SUPFAM" id="SSF56112">
    <property type="entry name" value="Protein kinase-like (PK-like)"/>
    <property type="match status" value="1"/>
</dbReference>
<evidence type="ECO:0000313" key="2">
    <source>
        <dbReference type="Proteomes" id="UP000181951"/>
    </source>
</evidence>
<sequence>MTTPPLLPPPSLTCRGRLIAHYGGAAEAWLDRVPQLLTDAGRRWNLRLTGYHDAGHASVLATALDRQDRPVLVKTWFDPDRYVHETAALRLWHPGPDRVVLDTADELSAALLRMIAGRPGGHEPPSGETALVAEALQQAHGVGRDVVPGTFPSLADHLANELLPRIRERALTSLHGSRIVQIKPYLDGLAETLFRRTVLHSDLYRENVAFTRQGRPVLLDPLPMQGDALFDWAFWTIYYRLGHATEERLREAARRSGLPQARILPWCLLIGLDGLLYYEDTGDPRQERMADVLTALYRSIDWGPTP</sequence>
<dbReference type="Pfam" id="PF03881">
    <property type="entry name" value="Fructosamin_kin"/>
    <property type="match status" value="1"/>
</dbReference>
<organism evidence="1 2">
    <name type="scientific">Actinacidiphila rubida</name>
    <dbReference type="NCBI Taxonomy" id="310780"/>
    <lineage>
        <taxon>Bacteria</taxon>
        <taxon>Bacillati</taxon>
        <taxon>Actinomycetota</taxon>
        <taxon>Actinomycetes</taxon>
        <taxon>Kitasatosporales</taxon>
        <taxon>Streptomycetaceae</taxon>
        <taxon>Actinacidiphila</taxon>
    </lineage>
</organism>
<reference evidence="1 2" key="1">
    <citation type="submission" date="2016-10" db="EMBL/GenBank/DDBJ databases">
        <authorList>
            <person name="de Groot N.N."/>
        </authorList>
    </citation>
    <scope>NUCLEOTIDE SEQUENCE [LARGE SCALE GENOMIC DNA]</scope>
    <source>
        <strain evidence="1 2">CGMCC 4.2026</strain>
    </source>
</reference>
<dbReference type="AlphaFoldDB" id="A0A1H8TVM8"/>
<dbReference type="GO" id="GO:0016301">
    <property type="term" value="F:kinase activity"/>
    <property type="evidence" value="ECO:0007669"/>
    <property type="project" value="UniProtKB-KW"/>
</dbReference>
<name>A0A1H8TVM8_9ACTN</name>
<dbReference type="InterPro" id="IPR011009">
    <property type="entry name" value="Kinase-like_dom_sf"/>
</dbReference>
<evidence type="ECO:0000313" key="1">
    <source>
        <dbReference type="EMBL" id="SEO94644.1"/>
    </source>
</evidence>